<reference evidence="4 5" key="1">
    <citation type="submission" date="2016-04" db="EMBL/GenBank/DDBJ databases">
        <title>Chloroflexus islandicus sp. nov., a thermophilic filamentous anoxygenic phototrophic bacterium from geyser Strokkur (Iceland).</title>
        <authorList>
            <person name="Gaisin V.A."/>
            <person name="Kalashnikov A.M."/>
            <person name="Sukhacheva M.V."/>
            <person name="Grouzdev D.S."/>
            <person name="Ivanov T.M."/>
            <person name="Kuznetsov B."/>
            <person name="Gorlenko V.M."/>
        </authorList>
    </citation>
    <scope>NUCLEOTIDE SEQUENCE [LARGE SCALE GENOMIC DNA]</scope>
    <source>
        <strain evidence="5">isl-2</strain>
    </source>
</reference>
<dbReference type="InterPro" id="IPR013783">
    <property type="entry name" value="Ig-like_fold"/>
</dbReference>
<evidence type="ECO:0000256" key="1">
    <source>
        <dbReference type="SAM" id="MobiDB-lite"/>
    </source>
</evidence>
<evidence type="ECO:0000313" key="5">
    <source>
        <dbReference type="Proteomes" id="UP000078287"/>
    </source>
</evidence>
<dbReference type="AlphaFoldDB" id="A0A178MCT2"/>
<dbReference type="InterPro" id="IPR003961">
    <property type="entry name" value="FN3_dom"/>
</dbReference>
<dbReference type="STRING" id="1707952.A6A03_12680"/>
<evidence type="ECO:0000256" key="2">
    <source>
        <dbReference type="SAM" id="SignalP"/>
    </source>
</evidence>
<name>A0A178MCT2_9CHLR</name>
<dbReference type="Gene3D" id="2.60.40.10">
    <property type="entry name" value="Immunoglobulins"/>
    <property type="match status" value="1"/>
</dbReference>
<dbReference type="SMART" id="SM00060">
    <property type="entry name" value="FN3"/>
    <property type="match status" value="1"/>
</dbReference>
<protein>
    <recommendedName>
        <fullName evidence="3">Fibronectin type-III domain-containing protein</fullName>
    </recommendedName>
</protein>
<sequence length="1243" mass="134374">MARRLLLLVCLLTMLAVTLPPPIIQAEPGEPPATLSDTPTMLGSDAYNALYYKRGMVLWAANPLTCTTFEFPEACQIRRIIPGGSQQIIYNSGSAGPFVRSNVAADDHYVYWIGSDFTIKRKSIYGANDASAVVIANTAHTTSTLQFSLDVDDNFIFWTESIPSGTGRVGRLYRMPKNGGPRQLMQEFNQPLSKVRADGAGGAFYIAPLFTNLLLQTVPSGSGFATSLENRPFGVQAYAVTATHFYWAEKVTNLIIKRAPRNDLTAVETLANRGNASNPNAAGIVVYGDTIFWHEVRSNIGPLYRLRLGGSPEAITGDQMTSSGMFVTDRFLYWNNHDVYRLPVNASAWTIDLGVNAMEIIQAVQRPANDVPLVSDKETFVRVFAQIVSSDPERATVSIWPAALLYGARGGVPLPESPLTPLPPGGNEVRSSPPDRRNVNDGFWFRLPASWSDGTVELRVVVNPRRVIGETSYANNELTRTVTFVRKAPICLDLRPVATERGTTIATLPRSGEGAWFYSFFRKAEQLLPTHELRVIARGGDPLRKPRWYLFESDPFGLSRTNADSGWMVFLLNVNTLFDRNLCANGGDTIKTVMAQDFPDRQVNGIQFGNALLFFAFWNPDGGFIENTPGGGVTLAHEIGHYYGRGHINCPPGVPDGVDGEYPYPSCQLDHTGPNEHIGLDVRPAGRSLLVPGSTGDLLSYAHHIPQRRWPSDYTWRAIFNRLAPRSGPAALTAAPDATPAAAFSYIVTGFITGNTAELREAYQLTDPLLGEVTTRMNTITAPSSAFRIRAYNGATLLADQQLRINEATAEIGPGQTEPDTIGFFHRLDLGVKPTRIEIVRVAGSAVIGTRNASPNAPTVTITAPAAGSNVDRTLTVSWNASDADGDLLHHLVRYSGDNGATWSVLGQGLTGNSLTVDLSGMPGGTQARVQVITTDGLNTAIATSAPFSVPRRAPQVFGQAEGGIFFPLNAPVVLRGDAYDPEDGPLAGNRLAWEVSGPVTRTGDGLQFTLLNLPPGTYNVRLRATDNDGQASEATFAFVVEPKRVVDGAAPEIDGFCDDEGYNADPDPITLWYNPGTATATSAQGRMIRSGDYLYLCLNGLPLSGIVSDGIRIKFDPDNSTDTVQQNGDLIFTLDRAGIVRSGRGNGTSTDQFDPVAQGILAVFSQTSDNWSAELRIDANLFGGWNKRIRMTVRHEWVGFGSIPSGSSVWPAGGGASSPATWGLAALGDVPGNRIYTPLVMR</sequence>
<feature type="chain" id="PRO_5008091855" description="Fibronectin type-III domain-containing protein" evidence="2">
    <location>
        <begin position="27"/>
        <end position="1243"/>
    </location>
</feature>
<dbReference type="Pfam" id="PF17957">
    <property type="entry name" value="Big_7"/>
    <property type="match status" value="1"/>
</dbReference>
<comment type="caution">
    <text evidence="4">The sequence shown here is derived from an EMBL/GenBank/DDBJ whole genome shotgun (WGS) entry which is preliminary data.</text>
</comment>
<gene>
    <name evidence="4" type="ORF">A6A03_12680</name>
</gene>
<proteinExistence type="predicted"/>
<dbReference type="OrthoDB" id="134841at2"/>
<accession>A0A178MCT2</accession>
<dbReference type="RefSeq" id="WP_066785923.1">
    <property type="nucleotide sequence ID" value="NZ_LWQS01000045.1"/>
</dbReference>
<feature type="signal peptide" evidence="2">
    <location>
        <begin position="1"/>
        <end position="26"/>
    </location>
</feature>
<dbReference type="SUPFAM" id="SSF49344">
    <property type="entry name" value="CBD9-like"/>
    <property type="match status" value="1"/>
</dbReference>
<evidence type="ECO:0000313" key="4">
    <source>
        <dbReference type="EMBL" id="OAN46336.1"/>
    </source>
</evidence>
<keyword evidence="2" id="KW-0732">Signal</keyword>
<keyword evidence="5" id="KW-1185">Reference proteome</keyword>
<evidence type="ECO:0000259" key="3">
    <source>
        <dbReference type="SMART" id="SM00060"/>
    </source>
</evidence>
<feature type="region of interest" description="Disordered" evidence="1">
    <location>
        <begin position="416"/>
        <end position="435"/>
    </location>
</feature>
<dbReference type="EMBL" id="LWQS01000045">
    <property type="protein sequence ID" value="OAN46336.1"/>
    <property type="molecule type" value="Genomic_DNA"/>
</dbReference>
<organism evidence="4 5">
    <name type="scientific">Chloroflexus islandicus</name>
    <dbReference type="NCBI Taxonomy" id="1707952"/>
    <lineage>
        <taxon>Bacteria</taxon>
        <taxon>Bacillati</taxon>
        <taxon>Chloroflexota</taxon>
        <taxon>Chloroflexia</taxon>
        <taxon>Chloroflexales</taxon>
        <taxon>Chloroflexineae</taxon>
        <taxon>Chloroflexaceae</taxon>
        <taxon>Chloroflexus</taxon>
    </lineage>
</organism>
<feature type="domain" description="Fibronectin type-III" evidence="3">
    <location>
        <begin position="855"/>
        <end position="1033"/>
    </location>
</feature>
<dbReference type="Proteomes" id="UP000078287">
    <property type="component" value="Unassembled WGS sequence"/>
</dbReference>